<keyword evidence="10" id="KW-0732">Signal</keyword>
<keyword evidence="4" id="KW-1003">Cell membrane</keyword>
<dbReference type="Gene3D" id="3.80.10.10">
    <property type="entry name" value="Ribonuclease Inhibitor"/>
    <property type="match status" value="4"/>
</dbReference>
<dbReference type="GO" id="GO:0006952">
    <property type="term" value="P:defense response"/>
    <property type="evidence" value="ECO:0007669"/>
    <property type="project" value="UniProtKB-ARBA"/>
</dbReference>
<dbReference type="PANTHER" id="PTHR48005:SF57">
    <property type="entry name" value="RECEPTOR KINASE-LIKE PROTEIN XA21"/>
    <property type="match status" value="1"/>
</dbReference>
<dbReference type="GO" id="GO:0005524">
    <property type="term" value="F:ATP binding"/>
    <property type="evidence" value="ECO:0007669"/>
    <property type="project" value="UniProtKB-UniRule"/>
</dbReference>
<dbReference type="Gene3D" id="1.10.510.10">
    <property type="entry name" value="Transferase(Phosphotransferase) domain 1"/>
    <property type="match status" value="1"/>
</dbReference>
<dbReference type="SUPFAM" id="SSF52047">
    <property type="entry name" value="RNI-like"/>
    <property type="match status" value="1"/>
</dbReference>
<keyword evidence="5" id="KW-0723">Serine/threonine-protein kinase</keyword>
<evidence type="ECO:0000256" key="8">
    <source>
        <dbReference type="ARBA" id="ARBA00022679"/>
    </source>
</evidence>
<dbReference type="InterPro" id="IPR057670">
    <property type="entry name" value="SH3_retrovirus"/>
</dbReference>
<dbReference type="InterPro" id="IPR008271">
    <property type="entry name" value="Ser/Thr_kinase_AS"/>
</dbReference>
<comment type="catalytic activity">
    <reaction evidence="20">
        <text>L-seryl-[protein] + ATP = O-phospho-L-seryl-[protein] + ADP + H(+)</text>
        <dbReference type="Rhea" id="RHEA:17989"/>
        <dbReference type="Rhea" id="RHEA-COMP:9863"/>
        <dbReference type="Rhea" id="RHEA-COMP:11604"/>
        <dbReference type="ChEBI" id="CHEBI:15378"/>
        <dbReference type="ChEBI" id="CHEBI:29999"/>
        <dbReference type="ChEBI" id="CHEBI:30616"/>
        <dbReference type="ChEBI" id="CHEBI:83421"/>
        <dbReference type="ChEBI" id="CHEBI:456216"/>
        <dbReference type="EC" id="2.7.11.1"/>
    </reaction>
</comment>
<evidence type="ECO:0000256" key="16">
    <source>
        <dbReference type="ARBA" id="ARBA00023136"/>
    </source>
</evidence>
<comment type="subcellular location">
    <subcellularLocation>
        <location evidence="1">Cell membrane</location>
        <topology evidence="1">Single-pass membrane protein</topology>
    </subcellularLocation>
</comment>
<evidence type="ECO:0000256" key="19">
    <source>
        <dbReference type="ARBA" id="ARBA00047899"/>
    </source>
</evidence>
<dbReference type="GO" id="GO:0005886">
    <property type="term" value="C:plasma membrane"/>
    <property type="evidence" value="ECO:0007669"/>
    <property type="project" value="UniProtKB-SubCell"/>
</dbReference>
<keyword evidence="6" id="KW-0597">Phosphoprotein</keyword>
<feature type="binding site" evidence="21">
    <location>
        <position position="1130"/>
    </location>
    <ligand>
        <name>ATP</name>
        <dbReference type="ChEBI" id="CHEBI:30616"/>
    </ligand>
</feature>
<dbReference type="Pfam" id="PF00069">
    <property type="entry name" value="Pkinase"/>
    <property type="match status" value="1"/>
</dbReference>
<dbReference type="InterPro" id="IPR055414">
    <property type="entry name" value="LRR_R13L4/SHOC2-like"/>
</dbReference>
<evidence type="ECO:0000256" key="3">
    <source>
        <dbReference type="ARBA" id="ARBA00012513"/>
    </source>
</evidence>
<dbReference type="SUPFAM" id="SSF56112">
    <property type="entry name" value="Protein kinase-like (PK-like)"/>
    <property type="match status" value="1"/>
</dbReference>
<dbReference type="PROSITE" id="PS51450">
    <property type="entry name" value="LRR"/>
    <property type="match status" value="1"/>
</dbReference>
<dbReference type="InterPro" id="IPR032675">
    <property type="entry name" value="LRR_dom_sf"/>
</dbReference>
<evidence type="ECO:0000256" key="22">
    <source>
        <dbReference type="SAM" id="Phobius"/>
    </source>
</evidence>
<evidence type="ECO:0000256" key="17">
    <source>
        <dbReference type="ARBA" id="ARBA00023170"/>
    </source>
</evidence>
<dbReference type="SMART" id="SM00220">
    <property type="entry name" value="S_TKc"/>
    <property type="match status" value="1"/>
</dbReference>
<dbReference type="GO" id="GO:0004674">
    <property type="term" value="F:protein serine/threonine kinase activity"/>
    <property type="evidence" value="ECO:0007669"/>
    <property type="project" value="UniProtKB-KW"/>
</dbReference>
<dbReference type="Pfam" id="PF23598">
    <property type="entry name" value="LRR_14"/>
    <property type="match status" value="1"/>
</dbReference>
<evidence type="ECO:0000313" key="24">
    <source>
        <dbReference type="EMBL" id="KAL2465751.1"/>
    </source>
</evidence>
<dbReference type="Pfam" id="PF13855">
    <property type="entry name" value="LRR_8"/>
    <property type="match status" value="1"/>
</dbReference>
<dbReference type="InterPro" id="IPR003591">
    <property type="entry name" value="Leu-rich_rpt_typical-subtyp"/>
</dbReference>
<keyword evidence="12 21" id="KW-0547">Nucleotide-binding</keyword>
<dbReference type="EC" id="2.7.11.1" evidence="3"/>
<evidence type="ECO:0000256" key="4">
    <source>
        <dbReference type="ARBA" id="ARBA00022475"/>
    </source>
</evidence>
<keyword evidence="8" id="KW-0808">Transferase</keyword>
<dbReference type="GO" id="GO:0051707">
    <property type="term" value="P:response to other organism"/>
    <property type="evidence" value="ECO:0007669"/>
    <property type="project" value="UniProtKB-ARBA"/>
</dbReference>
<feature type="domain" description="Protein kinase" evidence="23">
    <location>
        <begin position="1102"/>
        <end position="1382"/>
    </location>
</feature>
<evidence type="ECO:0000256" key="12">
    <source>
        <dbReference type="ARBA" id="ARBA00022741"/>
    </source>
</evidence>
<dbReference type="SMART" id="SM00369">
    <property type="entry name" value="LRR_TYP"/>
    <property type="match status" value="10"/>
</dbReference>
<dbReference type="PROSITE" id="PS50011">
    <property type="entry name" value="PROTEIN_KINASE_DOM"/>
    <property type="match status" value="1"/>
</dbReference>
<dbReference type="PROSITE" id="PS00108">
    <property type="entry name" value="PROTEIN_KINASE_ST"/>
    <property type="match status" value="1"/>
</dbReference>
<evidence type="ECO:0000256" key="14">
    <source>
        <dbReference type="ARBA" id="ARBA00022840"/>
    </source>
</evidence>
<dbReference type="SUPFAM" id="SSF52058">
    <property type="entry name" value="L domain-like"/>
    <property type="match status" value="2"/>
</dbReference>
<proteinExistence type="inferred from homology"/>
<keyword evidence="15 22" id="KW-1133">Transmembrane helix</keyword>
<keyword evidence="14 21" id="KW-0067">ATP-binding</keyword>
<evidence type="ECO:0000313" key="25">
    <source>
        <dbReference type="Proteomes" id="UP001604336"/>
    </source>
</evidence>
<keyword evidence="13" id="KW-0418">Kinase</keyword>
<evidence type="ECO:0000256" key="13">
    <source>
        <dbReference type="ARBA" id="ARBA00022777"/>
    </source>
</evidence>
<evidence type="ECO:0000256" key="20">
    <source>
        <dbReference type="ARBA" id="ARBA00048679"/>
    </source>
</evidence>
<evidence type="ECO:0000256" key="7">
    <source>
        <dbReference type="ARBA" id="ARBA00022614"/>
    </source>
</evidence>
<dbReference type="EMBL" id="JBFOLK010000013">
    <property type="protein sequence ID" value="KAL2465751.1"/>
    <property type="molecule type" value="Genomic_DNA"/>
</dbReference>
<comment type="catalytic activity">
    <reaction evidence="19">
        <text>L-threonyl-[protein] + ATP = O-phospho-L-threonyl-[protein] + ADP + H(+)</text>
        <dbReference type="Rhea" id="RHEA:46608"/>
        <dbReference type="Rhea" id="RHEA-COMP:11060"/>
        <dbReference type="Rhea" id="RHEA-COMP:11605"/>
        <dbReference type="ChEBI" id="CHEBI:15378"/>
        <dbReference type="ChEBI" id="CHEBI:30013"/>
        <dbReference type="ChEBI" id="CHEBI:30616"/>
        <dbReference type="ChEBI" id="CHEBI:61977"/>
        <dbReference type="ChEBI" id="CHEBI:456216"/>
        <dbReference type="EC" id="2.7.11.1"/>
    </reaction>
</comment>
<comment type="caution">
    <text evidence="24">The sequence shown here is derived from an EMBL/GenBank/DDBJ whole genome shotgun (WGS) entry which is preliminary data.</text>
</comment>
<keyword evidence="7" id="KW-0433">Leucine-rich repeat</keyword>
<dbReference type="InterPro" id="IPR013210">
    <property type="entry name" value="LRR_N_plant-typ"/>
</dbReference>
<keyword evidence="9 22" id="KW-0812">Transmembrane</keyword>
<dbReference type="Proteomes" id="UP001604336">
    <property type="component" value="Unassembled WGS sequence"/>
</dbReference>
<evidence type="ECO:0000256" key="11">
    <source>
        <dbReference type="ARBA" id="ARBA00022737"/>
    </source>
</evidence>
<dbReference type="PANTHER" id="PTHR48005">
    <property type="entry name" value="LEUCINE RICH REPEAT KINASE 2"/>
    <property type="match status" value="1"/>
</dbReference>
<gene>
    <name evidence="24" type="ORF">Adt_41602</name>
</gene>
<evidence type="ECO:0000256" key="6">
    <source>
        <dbReference type="ARBA" id="ARBA00022553"/>
    </source>
</evidence>
<name>A0ABD1PPB3_9LAMI</name>
<keyword evidence="17" id="KW-0675">Receptor</keyword>
<evidence type="ECO:0000259" key="23">
    <source>
        <dbReference type="PROSITE" id="PS50011"/>
    </source>
</evidence>
<feature type="transmembrane region" description="Helical" evidence="22">
    <location>
        <begin position="1045"/>
        <end position="1069"/>
    </location>
</feature>
<dbReference type="InterPro" id="IPR017441">
    <property type="entry name" value="Protein_kinase_ATP_BS"/>
</dbReference>
<dbReference type="InterPro" id="IPR051420">
    <property type="entry name" value="Ser_Thr_Kinases_DiverseReg"/>
</dbReference>
<keyword evidence="25" id="KW-1185">Reference proteome</keyword>
<dbReference type="InterPro" id="IPR001611">
    <property type="entry name" value="Leu-rich_rpt"/>
</dbReference>
<evidence type="ECO:0000256" key="18">
    <source>
        <dbReference type="ARBA" id="ARBA00023180"/>
    </source>
</evidence>
<evidence type="ECO:0000256" key="21">
    <source>
        <dbReference type="PROSITE-ProRule" id="PRU10141"/>
    </source>
</evidence>
<evidence type="ECO:0000256" key="2">
    <source>
        <dbReference type="ARBA" id="ARBA00008684"/>
    </source>
</evidence>
<dbReference type="PROSITE" id="PS00107">
    <property type="entry name" value="PROTEIN_KINASE_ATP"/>
    <property type="match status" value="1"/>
</dbReference>
<dbReference type="InterPro" id="IPR000719">
    <property type="entry name" value="Prot_kinase_dom"/>
</dbReference>
<organism evidence="24 25">
    <name type="scientific">Abeliophyllum distichum</name>
    <dbReference type="NCBI Taxonomy" id="126358"/>
    <lineage>
        <taxon>Eukaryota</taxon>
        <taxon>Viridiplantae</taxon>
        <taxon>Streptophyta</taxon>
        <taxon>Embryophyta</taxon>
        <taxon>Tracheophyta</taxon>
        <taxon>Spermatophyta</taxon>
        <taxon>Magnoliopsida</taxon>
        <taxon>eudicotyledons</taxon>
        <taxon>Gunneridae</taxon>
        <taxon>Pentapetalae</taxon>
        <taxon>asterids</taxon>
        <taxon>lamiids</taxon>
        <taxon>Lamiales</taxon>
        <taxon>Oleaceae</taxon>
        <taxon>Forsythieae</taxon>
        <taxon>Abeliophyllum</taxon>
    </lineage>
</organism>
<comment type="similarity">
    <text evidence="2">Belongs to the protein kinase superfamily. Ser/Thr protein kinase family.</text>
</comment>
<dbReference type="FunFam" id="3.80.10.10:FF:000095">
    <property type="entry name" value="LRR receptor-like serine/threonine-protein kinase GSO1"/>
    <property type="match status" value="3"/>
</dbReference>
<dbReference type="Gene3D" id="3.30.200.20">
    <property type="entry name" value="Phosphorylase Kinase, domain 1"/>
    <property type="match status" value="1"/>
</dbReference>
<keyword evidence="11" id="KW-0677">Repeat</keyword>
<evidence type="ECO:0000256" key="1">
    <source>
        <dbReference type="ARBA" id="ARBA00004162"/>
    </source>
</evidence>
<evidence type="ECO:0000256" key="10">
    <source>
        <dbReference type="ARBA" id="ARBA00022729"/>
    </source>
</evidence>
<sequence length="1397" mass="156651">MNHTLLDKVRCMMLSSSMPKSFWDEAAMTACYLTIMSHSIILNGDTPYENGISKCADYSILKTFSCDAFFHQSERKIDPKTRKCVFLGYPEGDKGYKLWDRSQKGVKIKESHMPCLESEKQQKTIREESLVEVEKVSTHIPTTLSEVESDTHQNQQNIDAEGNEDVIEKNLINQNPLADYQLVRDRERGPRREPQRLSDFTIVYASYQELVDKEPYTYVEAIKSEKFVEWFSTMKGEMSFLVRNQTWDLVPKPNNKSKVGCKWIYKLKKRTTESEPVRYKARLVAKEKWYRIGHFQVCFSDSSANVTDESVLLDFRNMVTNPDNILTHNWTKSTSLCNWIGVTCSPGRQRVMALKLPNMNLEGTISPSIANLSFLVELDISNNSFRGDIPLDLFRSQKLETMSLAYNKFSGDLWKDSWNVPELRILNLSRNSLSGSIHSSIGNVSKLERLILYENIIGGSIPSEIGNLSSLRDLDLSRNRFTGSIPPSIFNVSSLRTVNLSNNSLSGAFLLTGEDDFLEIEDIDLSYNQLIGEIPSSLCRFSGLSSLALSYNNFTGQIPRNIGCLTKLEKFYVTENKIDGNIPPSLGNISSLQFLGCVKNSISGRIPDELGKLFNLQMLGFDYNNLTGEIPPVIFNLSSLVYIAFTDNSLSGRIPATLGLQLPNLEGIYLADNMLEGEIPISITNASKLKELELSYNFFTGSVPYNLGNLRDLLFLNLAGNQLINEPRNPELEFIDSLVECTMLQFLIVGNNPLKGILPGSVQNLSSSIEMFNIENGQIYGQIPNGIGNMSSMLSLVLNGNNLTGNIPSEIGYLRQLQRLYLSNNKLEGHIPVELCNLVNLGDMILSENNLSGSIPECIGNLRRLQKLMLGYNRLTSSLPFTLWEVKNLLFLNVSQNSIKGDLPLEIGRLETLEGLDLSSNELSGQIPIALGDQKSLRYLSLSINFLEGSIPSSFGNLISLEFLDLSSNGLSGSIPNSLERLLYLREINLSNNNLDGAIPTGGVFANSSPQSYIGNRGLCSMTILEFPHCANTSSPRGSRSKTRILRITIPVMMSVALIIVSLTFWILYRQKKERLGDPELLEIPTHQMVPYRELLQATDNFSESNLLGVGSSGSVFKGILSDGNLVAIKVLNLKDEEICKRFDAECEVMRRIRHRNLVKVITTCSNDYIRAIVLQYMPNGNLENWLHRRDYVLDLPQRINIMLDVAMAIEYLHHGYDDQVVHCDLKPANVLLDDDMVAHVSDFGISKILAQDKSNAQTNTLGTIGYIAPEYGSQGIVSTAGDVYSFGIMLLEALSGKRPTDEIFQENLSLKQWVTASHPNSLMEIIDSNLFQEEDEVNTRHKICISCVIELALDCSKEAPEERINMKEAVIRLANIRKKFLETNKIQATTLEVRTT</sequence>
<dbReference type="FunFam" id="1.10.510.10:FF:000358">
    <property type="entry name" value="Putative leucine-rich repeat receptor-like serine/threonine-protein kinase"/>
    <property type="match status" value="1"/>
</dbReference>
<evidence type="ECO:0000256" key="15">
    <source>
        <dbReference type="ARBA" id="ARBA00022989"/>
    </source>
</evidence>
<dbReference type="InterPro" id="IPR011009">
    <property type="entry name" value="Kinase-like_dom_sf"/>
</dbReference>
<dbReference type="Pfam" id="PF25597">
    <property type="entry name" value="SH3_retrovirus"/>
    <property type="match status" value="1"/>
</dbReference>
<keyword evidence="16 22" id="KW-0472">Membrane</keyword>
<accession>A0ABD1PPB3</accession>
<reference evidence="25" key="1">
    <citation type="submission" date="2024-07" db="EMBL/GenBank/DDBJ databases">
        <title>Two chromosome-level genome assemblies of Korean endemic species Abeliophyllum distichum and Forsythia ovata (Oleaceae).</title>
        <authorList>
            <person name="Jang H."/>
        </authorList>
    </citation>
    <scope>NUCLEOTIDE SEQUENCE [LARGE SCALE GENOMIC DNA]</scope>
</reference>
<dbReference type="Pfam" id="PF00560">
    <property type="entry name" value="LRR_1"/>
    <property type="match status" value="4"/>
</dbReference>
<dbReference type="Pfam" id="PF08263">
    <property type="entry name" value="LRRNT_2"/>
    <property type="match status" value="1"/>
</dbReference>
<dbReference type="FunFam" id="3.30.200.20:FF:000661">
    <property type="entry name" value="Serine-threonine protein kinase plant-type"/>
    <property type="match status" value="1"/>
</dbReference>
<evidence type="ECO:0000256" key="9">
    <source>
        <dbReference type="ARBA" id="ARBA00022692"/>
    </source>
</evidence>
<evidence type="ECO:0000256" key="5">
    <source>
        <dbReference type="ARBA" id="ARBA00022527"/>
    </source>
</evidence>
<protein>
    <recommendedName>
        <fullName evidence="3">non-specific serine/threonine protein kinase</fullName>
        <ecNumber evidence="3">2.7.11.1</ecNumber>
    </recommendedName>
</protein>
<keyword evidence="18" id="KW-0325">Glycoprotein</keyword>